<evidence type="ECO:0000256" key="5">
    <source>
        <dbReference type="ARBA" id="ARBA00023136"/>
    </source>
</evidence>
<dbReference type="Gene3D" id="1.20.1250.20">
    <property type="entry name" value="MFS general substrate transporter like domains"/>
    <property type="match status" value="1"/>
</dbReference>
<comment type="subcellular location">
    <subcellularLocation>
        <location evidence="1">Cell membrane</location>
        <topology evidence="1">Multi-pass membrane protein</topology>
    </subcellularLocation>
</comment>
<feature type="domain" description="Major facilitator superfamily (MFS) profile" evidence="7">
    <location>
        <begin position="15"/>
        <end position="392"/>
    </location>
</feature>
<dbReference type="PROSITE" id="PS00216">
    <property type="entry name" value="SUGAR_TRANSPORT_1"/>
    <property type="match status" value="1"/>
</dbReference>
<evidence type="ECO:0000256" key="1">
    <source>
        <dbReference type="ARBA" id="ARBA00004651"/>
    </source>
</evidence>
<dbReference type="SUPFAM" id="SSF103473">
    <property type="entry name" value="MFS general substrate transporter"/>
    <property type="match status" value="1"/>
</dbReference>
<evidence type="ECO:0000313" key="8">
    <source>
        <dbReference type="EMBL" id="NMD98890.1"/>
    </source>
</evidence>
<evidence type="ECO:0000256" key="2">
    <source>
        <dbReference type="ARBA" id="ARBA00022448"/>
    </source>
</evidence>
<feature type="transmembrane region" description="Helical" evidence="6">
    <location>
        <begin position="140"/>
        <end position="158"/>
    </location>
</feature>
<sequence>MTDTAQKPRLWTKGFLLDTLVNFLIYIIYYMLMVIIASEAIRSLHASMSEAGLASGIFILGTLLARVFAGRSIELYGRKRMLYAGILFYLATTFLYFAIDSLALLFLVRCLNGIGYGIASTATSTIVSTMIPAERRGEGINYYALSMSLAAAIGPFIGMLMQQVLPFRDIIYFCIAMILVCLASVTVMHVEEMELTPEHRAALREFHLANFLEPKVTAISIVAFAVAVCYSSVLSFLASYAAELNLMTAGTLFFVVYALAVTVARPVAGVLFDRKGEDFVMYPTYACLAGGLLLLSITTSSWMMLLAGVFVGLGYGTFMSNGQAICVKLVEEMRVGVAVSTYFVALDLGLGVGPYMLGAFKESLGFSGIYSAVGFAAVGCGALYYLLYARRRDAVVVDTDEEELEEELA</sequence>
<evidence type="ECO:0000256" key="6">
    <source>
        <dbReference type="SAM" id="Phobius"/>
    </source>
</evidence>
<evidence type="ECO:0000256" key="3">
    <source>
        <dbReference type="ARBA" id="ARBA00022692"/>
    </source>
</evidence>
<dbReference type="EMBL" id="JABAFA010000013">
    <property type="protein sequence ID" value="NMD98890.1"/>
    <property type="molecule type" value="Genomic_DNA"/>
</dbReference>
<dbReference type="CDD" id="cd17489">
    <property type="entry name" value="MFS_YfcJ_like"/>
    <property type="match status" value="1"/>
</dbReference>
<keyword evidence="4 6" id="KW-1133">Transmembrane helix</keyword>
<dbReference type="InterPro" id="IPR020846">
    <property type="entry name" value="MFS_dom"/>
</dbReference>
<evidence type="ECO:0000313" key="9">
    <source>
        <dbReference type="Proteomes" id="UP000543804"/>
    </source>
</evidence>
<reference evidence="8 9" key="1">
    <citation type="submission" date="2020-04" db="EMBL/GenBank/DDBJ databases">
        <authorList>
            <person name="Hitch T.C.A."/>
            <person name="Wylensek D."/>
            <person name="Clavel T."/>
        </authorList>
    </citation>
    <scope>NUCLEOTIDE SEQUENCE [LARGE SCALE GENOMIC DNA]</scope>
    <source>
        <strain evidence="8 9">PG-130-P53-12</strain>
    </source>
</reference>
<feature type="transmembrane region" description="Helical" evidence="6">
    <location>
        <begin position="246"/>
        <end position="267"/>
    </location>
</feature>
<keyword evidence="3 6" id="KW-0812">Transmembrane</keyword>
<gene>
    <name evidence="8" type="ORF">HF878_05245</name>
</gene>
<feature type="transmembrane region" description="Helical" evidence="6">
    <location>
        <begin position="369"/>
        <end position="387"/>
    </location>
</feature>
<keyword evidence="5 6" id="KW-0472">Membrane</keyword>
<dbReference type="AlphaFoldDB" id="A0A848B3Z4"/>
<name>A0A848B3Z4_9FIRM</name>
<feature type="transmembrane region" description="Helical" evidence="6">
    <location>
        <begin position="53"/>
        <end position="69"/>
    </location>
</feature>
<keyword evidence="2" id="KW-0813">Transport</keyword>
<evidence type="ECO:0000259" key="7">
    <source>
        <dbReference type="PROSITE" id="PS50850"/>
    </source>
</evidence>
<dbReference type="InterPro" id="IPR005829">
    <property type="entry name" value="Sugar_transporter_CS"/>
</dbReference>
<dbReference type="GO" id="GO:0005886">
    <property type="term" value="C:plasma membrane"/>
    <property type="evidence" value="ECO:0007669"/>
    <property type="project" value="UniProtKB-SubCell"/>
</dbReference>
<accession>A0A848B3Z4</accession>
<evidence type="ECO:0000256" key="4">
    <source>
        <dbReference type="ARBA" id="ARBA00022989"/>
    </source>
</evidence>
<feature type="transmembrane region" description="Helical" evidence="6">
    <location>
        <begin position="303"/>
        <end position="323"/>
    </location>
</feature>
<dbReference type="RefSeq" id="WP_170077422.1">
    <property type="nucleotide sequence ID" value="NZ_JABAFA010000013.1"/>
</dbReference>
<keyword evidence="9" id="KW-1185">Reference proteome</keyword>
<dbReference type="PROSITE" id="PS50850">
    <property type="entry name" value="MFS"/>
    <property type="match status" value="1"/>
</dbReference>
<dbReference type="InterPro" id="IPR036259">
    <property type="entry name" value="MFS_trans_sf"/>
</dbReference>
<dbReference type="InterPro" id="IPR011701">
    <property type="entry name" value="MFS"/>
</dbReference>
<feature type="transmembrane region" description="Helical" evidence="6">
    <location>
        <begin position="81"/>
        <end position="108"/>
    </location>
</feature>
<dbReference type="GO" id="GO:0022857">
    <property type="term" value="F:transmembrane transporter activity"/>
    <property type="evidence" value="ECO:0007669"/>
    <property type="project" value="InterPro"/>
</dbReference>
<feature type="transmembrane region" description="Helical" evidence="6">
    <location>
        <begin position="20"/>
        <end position="41"/>
    </location>
</feature>
<protein>
    <submittedName>
        <fullName evidence="8">MFS transporter</fullName>
    </submittedName>
</protein>
<dbReference type="PANTHER" id="PTHR23531">
    <property type="entry name" value="QUINOLENE RESISTANCE PROTEIN NORA"/>
    <property type="match status" value="1"/>
</dbReference>
<proteinExistence type="predicted"/>
<dbReference type="Pfam" id="PF07690">
    <property type="entry name" value="MFS_1"/>
    <property type="match status" value="1"/>
</dbReference>
<feature type="transmembrane region" description="Helical" evidence="6">
    <location>
        <begin position="170"/>
        <end position="190"/>
    </location>
</feature>
<feature type="transmembrane region" description="Helical" evidence="6">
    <location>
        <begin position="335"/>
        <end position="357"/>
    </location>
</feature>
<dbReference type="PANTHER" id="PTHR23531:SF1">
    <property type="entry name" value="QUINOLENE RESISTANCE PROTEIN NORA"/>
    <property type="match status" value="1"/>
</dbReference>
<dbReference type="Proteomes" id="UP000543804">
    <property type="component" value="Unassembled WGS sequence"/>
</dbReference>
<feature type="transmembrane region" description="Helical" evidence="6">
    <location>
        <begin position="216"/>
        <end position="240"/>
    </location>
</feature>
<organism evidence="8 9">
    <name type="scientific">Selenomonas bovis</name>
    <dbReference type="NCBI Taxonomy" id="416586"/>
    <lineage>
        <taxon>Bacteria</taxon>
        <taxon>Bacillati</taxon>
        <taxon>Bacillota</taxon>
        <taxon>Negativicutes</taxon>
        <taxon>Selenomonadales</taxon>
        <taxon>Selenomonadaceae</taxon>
        <taxon>Selenomonas</taxon>
    </lineage>
</organism>
<dbReference type="InterPro" id="IPR052714">
    <property type="entry name" value="MFS_Exporter"/>
</dbReference>
<comment type="caution">
    <text evidence="8">The sequence shown here is derived from an EMBL/GenBank/DDBJ whole genome shotgun (WGS) entry which is preliminary data.</text>
</comment>